<dbReference type="AlphaFoldDB" id="A0A9D4LFF6"/>
<proteinExistence type="predicted"/>
<reference evidence="1" key="2">
    <citation type="submission" date="2020-11" db="EMBL/GenBank/DDBJ databases">
        <authorList>
            <person name="McCartney M.A."/>
            <person name="Auch B."/>
            <person name="Kono T."/>
            <person name="Mallez S."/>
            <person name="Becker A."/>
            <person name="Gohl D.M."/>
            <person name="Silverstein K.A.T."/>
            <person name="Koren S."/>
            <person name="Bechman K.B."/>
            <person name="Herman A."/>
            <person name="Abrahante J.E."/>
            <person name="Garbe J."/>
        </authorList>
    </citation>
    <scope>NUCLEOTIDE SEQUENCE</scope>
    <source>
        <strain evidence="1">Duluth1</strain>
        <tissue evidence="1">Whole animal</tissue>
    </source>
</reference>
<gene>
    <name evidence="1" type="ORF">DPMN_099404</name>
</gene>
<evidence type="ECO:0000313" key="2">
    <source>
        <dbReference type="Proteomes" id="UP000828390"/>
    </source>
</evidence>
<sequence length="62" mass="7247">MKSMDLDPLAVKRGITRYRVYLLHCKYCRIAIIDLGLPVPLAVLQDGEYRHRHPVHILFMTV</sequence>
<reference evidence="1" key="1">
    <citation type="journal article" date="2019" name="bioRxiv">
        <title>The Genome of the Zebra Mussel, Dreissena polymorpha: A Resource for Invasive Species Research.</title>
        <authorList>
            <person name="McCartney M.A."/>
            <person name="Auch B."/>
            <person name="Kono T."/>
            <person name="Mallez S."/>
            <person name="Zhang Y."/>
            <person name="Obille A."/>
            <person name="Becker A."/>
            <person name="Abrahante J.E."/>
            <person name="Garbe J."/>
            <person name="Badalamenti J.P."/>
            <person name="Herman A."/>
            <person name="Mangelson H."/>
            <person name="Liachko I."/>
            <person name="Sullivan S."/>
            <person name="Sone E.D."/>
            <person name="Koren S."/>
            <person name="Silverstein K.A.T."/>
            <person name="Beckman K.B."/>
            <person name="Gohl D.M."/>
        </authorList>
    </citation>
    <scope>NUCLEOTIDE SEQUENCE</scope>
    <source>
        <strain evidence="1">Duluth1</strain>
        <tissue evidence="1">Whole animal</tissue>
    </source>
</reference>
<organism evidence="1 2">
    <name type="scientific">Dreissena polymorpha</name>
    <name type="common">Zebra mussel</name>
    <name type="synonym">Mytilus polymorpha</name>
    <dbReference type="NCBI Taxonomy" id="45954"/>
    <lineage>
        <taxon>Eukaryota</taxon>
        <taxon>Metazoa</taxon>
        <taxon>Spiralia</taxon>
        <taxon>Lophotrochozoa</taxon>
        <taxon>Mollusca</taxon>
        <taxon>Bivalvia</taxon>
        <taxon>Autobranchia</taxon>
        <taxon>Heteroconchia</taxon>
        <taxon>Euheterodonta</taxon>
        <taxon>Imparidentia</taxon>
        <taxon>Neoheterodontei</taxon>
        <taxon>Myida</taxon>
        <taxon>Dreissenoidea</taxon>
        <taxon>Dreissenidae</taxon>
        <taxon>Dreissena</taxon>
    </lineage>
</organism>
<comment type="caution">
    <text evidence="1">The sequence shown here is derived from an EMBL/GenBank/DDBJ whole genome shotgun (WGS) entry which is preliminary data.</text>
</comment>
<accession>A0A9D4LFF6</accession>
<protein>
    <submittedName>
        <fullName evidence="1">Uncharacterized protein</fullName>
    </submittedName>
</protein>
<dbReference type="EMBL" id="JAIWYP010000003">
    <property type="protein sequence ID" value="KAH3856809.1"/>
    <property type="molecule type" value="Genomic_DNA"/>
</dbReference>
<name>A0A9D4LFF6_DREPO</name>
<dbReference type="Proteomes" id="UP000828390">
    <property type="component" value="Unassembled WGS sequence"/>
</dbReference>
<keyword evidence="2" id="KW-1185">Reference proteome</keyword>
<evidence type="ECO:0000313" key="1">
    <source>
        <dbReference type="EMBL" id="KAH3856809.1"/>
    </source>
</evidence>